<dbReference type="Pfam" id="PF18962">
    <property type="entry name" value="Por_Secre_tail"/>
    <property type="match status" value="1"/>
</dbReference>
<dbReference type="Pfam" id="PF24595">
    <property type="entry name" value="DUF7619"/>
    <property type="match status" value="1"/>
</dbReference>
<dbReference type="NCBIfam" id="TIGR01451">
    <property type="entry name" value="B_ant_repeat"/>
    <property type="match status" value="1"/>
</dbReference>
<feature type="chain" id="PRO_5029674779" evidence="4">
    <location>
        <begin position="20"/>
        <end position="802"/>
    </location>
</feature>
<dbReference type="OrthoDB" id="1110367at2"/>
<dbReference type="Gene3D" id="3.80.10.10">
    <property type="entry name" value="Ribonuclease Inhibitor"/>
    <property type="match status" value="1"/>
</dbReference>
<dbReference type="RefSeq" id="WP_151106066.1">
    <property type="nucleotide sequence ID" value="NZ_WAEM01000001.1"/>
</dbReference>
<dbReference type="PANTHER" id="PTHR47566:SF1">
    <property type="entry name" value="PROTEIN NUD1"/>
    <property type="match status" value="1"/>
</dbReference>
<dbReference type="InterPro" id="IPR047589">
    <property type="entry name" value="DUF11_rpt"/>
</dbReference>
<dbReference type="PANTHER" id="PTHR47566">
    <property type="match status" value="1"/>
</dbReference>
<reference evidence="7 8" key="1">
    <citation type="submission" date="2019-09" db="EMBL/GenBank/DDBJ databases">
        <title>Flavobacterium sp. nov., isolated from glacier ice.</title>
        <authorList>
            <person name="Liu Q."/>
        </authorList>
    </citation>
    <scope>NUCLEOTIDE SEQUENCE [LARGE SCALE GENOMIC DNA]</scope>
    <source>
        <strain evidence="7 8">NBRC 112527</strain>
    </source>
</reference>
<evidence type="ECO:0000313" key="7">
    <source>
        <dbReference type="EMBL" id="KAB1157873.1"/>
    </source>
</evidence>
<sequence>MRILYFLVMGLLVFNGVNAQIVNITDSNFKAKLLKSDTNTYIALNSLGKPIKIDANNDGNIQISEAQNVATLWISSSNIISLSGISSFSNLTDLDCESNKLVSLNLDGLLNLNKLRCSSNQLTSLDVKNLINLESVVCRSNQLVSLNVDGLSNLTELDCSGNKLVSLNLQGLVNLGTFYCSRNQLVSLNLEDLLNLVDLNCGANKLVSLDLSGKLKISNLICSSNQLTSLDISGLNIWYLECSNNQLSSLNLGGIPSLYGLYCNDNLLEFIDASNLTFLNGLTCNNNPNLKQISIKGSNKLNITSCNFTNNPNLVYVCTNENKISEIVDYFSKNGITGVNVNSYCSFNPGGTFYTIQGNTKLDNNNNGCDVADTNYPNLEFNILNGTVSGSLIANTTGNYTISVQEGMQTITPVLENPSYFMVSPTNTVVTFPTQTSPFTQDFCITANGIHPDLEVAVLPITRTRAGFDAKYTIIYKNKGNQTQSGSVNLTFDDAVLDLVTANPLVTNQSVNNLSWNFTDLKPFETRKIELTLNVNSPTETPAVNNNDRLSFTAVINPVNEDEQPVDNSFVLSQLVVGSYDPNDKTCLEGATIPPSALGKYVHYMIRFENKGTAEAENVVVKDMIDTSKFDISSLVVTQGSHPFVTKISETNKVEFIFENINLPFEDATNDGYVAFKIKTKPSLVVGDSFSNTASIYFDYNFPIVTNTATTSVLQSLGNQDFEFSTYFNVFPNPAKQVLNIDVKKQIELSSISIFNTLGQQVLVIPNTQLTKQVDVSNLKTGNYFIKVSSNKGSASGKFVKE</sequence>
<dbReference type="InterPro" id="IPR032675">
    <property type="entry name" value="LRR_dom_sf"/>
</dbReference>
<dbReference type="GO" id="GO:0035591">
    <property type="term" value="F:signaling adaptor activity"/>
    <property type="evidence" value="ECO:0007669"/>
    <property type="project" value="TreeGrafter"/>
</dbReference>
<dbReference type="InterPro" id="IPR052574">
    <property type="entry name" value="CDIRP"/>
</dbReference>
<evidence type="ECO:0000313" key="8">
    <source>
        <dbReference type="Proteomes" id="UP000490922"/>
    </source>
</evidence>
<dbReference type="InterPro" id="IPR055353">
    <property type="entry name" value="DUF7619"/>
</dbReference>
<name>A0A7J5AK48_9FLAO</name>
<accession>A0A7J5AK48</accession>
<keyword evidence="8" id="KW-1185">Reference proteome</keyword>
<feature type="domain" description="Secretion system C-terminal sorting" evidence="5">
    <location>
        <begin position="730"/>
        <end position="799"/>
    </location>
</feature>
<dbReference type="InterPro" id="IPR026444">
    <property type="entry name" value="Secre_tail"/>
</dbReference>
<dbReference type="AlphaFoldDB" id="A0A7J5AK48"/>
<evidence type="ECO:0000256" key="3">
    <source>
        <dbReference type="ARBA" id="ARBA00022737"/>
    </source>
</evidence>
<dbReference type="EMBL" id="WAEM01000001">
    <property type="protein sequence ID" value="KAB1157873.1"/>
    <property type="molecule type" value="Genomic_DNA"/>
</dbReference>
<evidence type="ECO:0000259" key="5">
    <source>
        <dbReference type="Pfam" id="PF18962"/>
    </source>
</evidence>
<feature type="domain" description="DUF7619" evidence="6">
    <location>
        <begin position="581"/>
        <end position="711"/>
    </location>
</feature>
<keyword evidence="2 4" id="KW-0732">Signal</keyword>
<evidence type="ECO:0000256" key="1">
    <source>
        <dbReference type="ARBA" id="ARBA00022614"/>
    </source>
</evidence>
<proteinExistence type="predicted"/>
<dbReference type="Proteomes" id="UP000490922">
    <property type="component" value="Unassembled WGS sequence"/>
</dbReference>
<evidence type="ECO:0000259" key="6">
    <source>
        <dbReference type="Pfam" id="PF24595"/>
    </source>
</evidence>
<protein>
    <submittedName>
        <fullName evidence="7">T9SS type A sorting domain-containing protein</fullName>
    </submittedName>
</protein>
<comment type="caution">
    <text evidence="7">The sequence shown here is derived from an EMBL/GenBank/DDBJ whole genome shotgun (WGS) entry which is preliminary data.</text>
</comment>
<dbReference type="SUPFAM" id="SSF52058">
    <property type="entry name" value="L domain-like"/>
    <property type="match status" value="1"/>
</dbReference>
<feature type="signal peptide" evidence="4">
    <location>
        <begin position="1"/>
        <end position="19"/>
    </location>
</feature>
<dbReference type="NCBIfam" id="TIGR04183">
    <property type="entry name" value="Por_Secre_tail"/>
    <property type="match status" value="1"/>
</dbReference>
<keyword evidence="3" id="KW-0677">Repeat</keyword>
<evidence type="ECO:0000256" key="4">
    <source>
        <dbReference type="SAM" id="SignalP"/>
    </source>
</evidence>
<evidence type="ECO:0000256" key="2">
    <source>
        <dbReference type="ARBA" id="ARBA00022729"/>
    </source>
</evidence>
<organism evidence="7 8">
    <name type="scientific">Flavobacterium luteum</name>
    <dbReference type="NCBI Taxonomy" id="2026654"/>
    <lineage>
        <taxon>Bacteria</taxon>
        <taxon>Pseudomonadati</taxon>
        <taxon>Bacteroidota</taxon>
        <taxon>Flavobacteriia</taxon>
        <taxon>Flavobacteriales</taxon>
        <taxon>Flavobacteriaceae</taxon>
        <taxon>Flavobacterium</taxon>
    </lineage>
</organism>
<gene>
    <name evidence="7" type="ORF">F6464_01960</name>
</gene>
<keyword evidence="1" id="KW-0433">Leucine-rich repeat</keyword>